<evidence type="ECO:0000313" key="3">
    <source>
        <dbReference type="Proteomes" id="UP000278587"/>
    </source>
</evidence>
<dbReference type="GO" id="GO:0016020">
    <property type="term" value="C:membrane"/>
    <property type="evidence" value="ECO:0007669"/>
    <property type="project" value="UniProtKB-SubCell"/>
</dbReference>
<dbReference type="OrthoDB" id="195787at2"/>
<name>A0A0P9JVV7_9PSED</name>
<dbReference type="InterPro" id="IPR026841">
    <property type="entry name" value="Aur1/Ipt1"/>
</dbReference>
<evidence type="ECO:0000313" key="2">
    <source>
        <dbReference type="EMBL" id="RMM12784.1"/>
    </source>
</evidence>
<feature type="domain" description="Inositolphosphotransferase Aur1/Ipt1" evidence="1">
    <location>
        <begin position="52"/>
        <end position="187"/>
    </location>
</feature>
<dbReference type="CDD" id="cd03386">
    <property type="entry name" value="PAP2_Aur1_like"/>
    <property type="match status" value="1"/>
</dbReference>
<protein>
    <recommendedName>
        <fullName evidence="1">Inositolphosphotransferase Aur1/Ipt1 domain-containing protein</fullName>
    </recommendedName>
</protein>
<comment type="caution">
    <text evidence="2">The sequence shown here is derived from an EMBL/GenBank/DDBJ whole genome shotgun (WGS) entry which is preliminary data.</text>
</comment>
<evidence type="ECO:0000259" key="1">
    <source>
        <dbReference type="Pfam" id="PF14378"/>
    </source>
</evidence>
<proteinExistence type="predicted"/>
<dbReference type="AlphaFoldDB" id="A0A0P9JVV7"/>
<dbReference type="Pfam" id="PF14378">
    <property type="entry name" value="PAP2_3"/>
    <property type="match status" value="1"/>
</dbReference>
<dbReference type="RefSeq" id="WP_055010636.1">
    <property type="nucleotide sequence ID" value="NZ_LJPW01000152.1"/>
</dbReference>
<gene>
    <name evidence="2" type="ORF">ALQ84_02342</name>
</gene>
<organism evidence="2 3">
    <name type="scientific">Pseudomonas caricapapayae</name>
    <dbReference type="NCBI Taxonomy" id="46678"/>
    <lineage>
        <taxon>Bacteria</taxon>
        <taxon>Pseudomonadati</taxon>
        <taxon>Pseudomonadota</taxon>
        <taxon>Gammaproteobacteria</taxon>
        <taxon>Pseudomonadales</taxon>
        <taxon>Pseudomonadaceae</taxon>
        <taxon>Pseudomonas</taxon>
    </lineage>
</organism>
<reference evidence="2 3" key="1">
    <citation type="submission" date="2018-08" db="EMBL/GenBank/DDBJ databases">
        <title>Recombination of ecologically and evolutionarily significant loci maintains genetic cohesion in the Pseudomonas syringae species complex.</title>
        <authorList>
            <person name="Dillon M."/>
            <person name="Thakur S."/>
            <person name="Almeida R.N.D."/>
            <person name="Weir B.S."/>
            <person name="Guttman D.S."/>
        </authorList>
    </citation>
    <scope>NUCLEOTIDE SEQUENCE [LARGE SCALE GENOMIC DNA]</scope>
    <source>
        <strain evidence="2 3">ICMP 4086</strain>
    </source>
</reference>
<accession>A0A0P9JVV7</accession>
<dbReference type="EMBL" id="RBOC01000043">
    <property type="protein sequence ID" value="RMM12784.1"/>
    <property type="molecule type" value="Genomic_DNA"/>
</dbReference>
<sequence length="206" mass="22867">MNNPMMFRLWHMLLGWGSVGLIYTLTDHLQSTGQVMTPSPLDRMIAFTPHAIWLYLSFFVVVPLDYLMTPLDRVRWLSRAMRLTALGAGTVYLLWPTTMVYPVDEGTTLSSTLLAALTYVDSTQNCLPSLHMALMVLAVWGISAARRSARTAVFILWVAAIAYSILQLRRHLFIDVVSGAVLALVAGMLVDALGRSRPVALKGNMQ</sequence>
<dbReference type="Proteomes" id="UP000278587">
    <property type="component" value="Unassembled WGS sequence"/>
</dbReference>